<dbReference type="SUPFAM" id="SSF58104">
    <property type="entry name" value="Methyl-accepting chemotaxis protein (MCP) signaling domain"/>
    <property type="match status" value="1"/>
</dbReference>
<dbReference type="InterPro" id="IPR023908">
    <property type="entry name" value="xxxLxxG_rpt"/>
</dbReference>
<keyword evidence="1" id="KW-0175">Coiled coil</keyword>
<keyword evidence="2" id="KW-0732">Signal</keyword>
<keyword evidence="4" id="KW-1185">Reference proteome</keyword>
<feature type="chain" id="PRO_5005546394" evidence="2">
    <location>
        <begin position="27"/>
        <end position="608"/>
    </location>
</feature>
<comment type="caution">
    <text evidence="3">The sequence shown here is derived from an EMBL/GenBank/DDBJ whole genome shotgun (WGS) entry which is preliminary data.</text>
</comment>
<dbReference type="Gene3D" id="1.10.287.950">
    <property type="entry name" value="Methyl-accepting chemotaxis protein"/>
    <property type="match status" value="2"/>
</dbReference>
<dbReference type="OrthoDB" id="9815841at2"/>
<sequence>MRTKKISLLLLITILVFANLPSLVFANEDNDTKTTKSEEKTGDYESKDEVIYGNMNANGGLEDIYVVNTFRVTEPGKMIDYGKYSSVRNLTNLTDIEKSSGKVQFQAKEEEEFYYQGNLKNKALPWYISITYLLNGKKIQPQELAGKSGSLEIQISTSGNDEVNPEFFENYLLQIAVTLDPTKFENIQAPEGTKANAGQNKQINFTVMPEQEEDYIISADVSEFEMEPIEINAAPYSMSIENPDTSGVTGEMQGLANAISKVYTGVGDLKTGVAELNQGAQELSDGSTEYKNGMNELNQSSDELINGSTSIKEALVSINETVQESTGNVDLGKLQQLPTTLREVANGLEESAKAMDGLKQDYSKAKSQLDEAMNGIPSYAISDAQINKLYESNADQNVIDQLVETYQAAKTAKETYNHAKRAFDDVTVALQQSSGVTNEMAANLNRMAAEIEKATKTMNELDVITQIQKGFASFSSDYQDFHNGLVSYTEGVGELASSYQELDTGIQKLADGTAATSEGVNDLHTGTKQLQEATSNLPGQIQQETQKMMEEYDNSDYRPSSFISDKNKHVEVVQFVLQTESIELPEQETPEKTDKEKGIWERFLDLFR</sequence>
<evidence type="ECO:0000313" key="3">
    <source>
        <dbReference type="EMBL" id="KNE19361.1"/>
    </source>
</evidence>
<dbReference type="EMBL" id="LGTO01000007">
    <property type="protein sequence ID" value="KNE19361.1"/>
    <property type="molecule type" value="Genomic_DNA"/>
</dbReference>
<name>A0A0L0QLB6_VIRPA</name>
<dbReference type="GeneID" id="66872458"/>
<evidence type="ECO:0000256" key="1">
    <source>
        <dbReference type="SAM" id="Coils"/>
    </source>
</evidence>
<feature type="signal peptide" evidence="2">
    <location>
        <begin position="1"/>
        <end position="26"/>
    </location>
</feature>
<accession>A0A0L0QLB6</accession>
<organism evidence="3 4">
    <name type="scientific">Virgibacillus pantothenticus</name>
    <dbReference type="NCBI Taxonomy" id="1473"/>
    <lineage>
        <taxon>Bacteria</taxon>
        <taxon>Bacillati</taxon>
        <taxon>Bacillota</taxon>
        <taxon>Bacilli</taxon>
        <taxon>Bacillales</taxon>
        <taxon>Bacillaceae</taxon>
        <taxon>Virgibacillus</taxon>
    </lineage>
</organism>
<dbReference type="AlphaFoldDB" id="A0A0L0QLB6"/>
<evidence type="ECO:0000313" key="4">
    <source>
        <dbReference type="Proteomes" id="UP000036780"/>
    </source>
</evidence>
<proteinExistence type="predicted"/>
<reference evidence="4" key="1">
    <citation type="submission" date="2015-07" db="EMBL/GenBank/DDBJ databases">
        <title>Fjat-10053 dsm26.</title>
        <authorList>
            <person name="Liu B."/>
            <person name="Wang J."/>
            <person name="Zhu Y."/>
            <person name="Liu G."/>
            <person name="Chen Q."/>
            <person name="Chen Z."/>
            <person name="Lan J."/>
            <person name="Che J."/>
            <person name="Ge C."/>
            <person name="Shi H."/>
            <person name="Pan Z."/>
            <person name="Liu X."/>
        </authorList>
    </citation>
    <scope>NUCLEOTIDE SEQUENCE [LARGE SCALE GENOMIC DNA]</scope>
    <source>
        <strain evidence="4">DSM 26</strain>
    </source>
</reference>
<dbReference type="RefSeq" id="WP_050351889.1">
    <property type="nucleotide sequence ID" value="NZ_CP073011.1"/>
</dbReference>
<feature type="coiled-coil region" evidence="1">
    <location>
        <begin position="348"/>
        <end position="375"/>
    </location>
</feature>
<evidence type="ECO:0000256" key="2">
    <source>
        <dbReference type="SAM" id="SignalP"/>
    </source>
</evidence>
<protein>
    <submittedName>
        <fullName evidence="3">X-X-X-Leu-X-X-Gly heptad repeat-containing protein</fullName>
    </submittedName>
</protein>
<gene>
    <name evidence="3" type="ORF">AFK71_12695</name>
</gene>
<dbReference type="PATRIC" id="fig|1473.5.peg.1115"/>
<dbReference type="Proteomes" id="UP000036780">
    <property type="component" value="Unassembled WGS sequence"/>
</dbReference>
<dbReference type="NCBIfam" id="TIGR03057">
    <property type="entry name" value="xxxLxxG_by_4"/>
    <property type="match status" value="2"/>
</dbReference>